<dbReference type="EMBL" id="FOGO01000014">
    <property type="protein sequence ID" value="SES27187.1"/>
    <property type="molecule type" value="Genomic_DNA"/>
</dbReference>
<feature type="domain" description="DNA primase/polymerase bifunctional N-terminal" evidence="2">
    <location>
        <begin position="43"/>
        <end position="227"/>
    </location>
</feature>
<evidence type="ECO:0000259" key="2">
    <source>
        <dbReference type="SMART" id="SM00943"/>
    </source>
</evidence>
<evidence type="ECO:0000256" key="1">
    <source>
        <dbReference type="SAM" id="MobiDB-lite"/>
    </source>
</evidence>
<gene>
    <name evidence="3" type="ORF">SAMN05421870_11490</name>
</gene>
<dbReference type="Proteomes" id="UP000182841">
    <property type="component" value="Unassembled WGS sequence"/>
</dbReference>
<sequence length="331" mass="34011">MVVEETIILTSDTSDTSDASGTTPHTRIPGQRTAPQTAPLEHAVRYAQERAWDVFPGTWLETLDGVPRCACGERACPAPGAHPARARWADETTGSATTVRRLWATEPRAAVLLPTGRAFDALEVSETAGCLALTRLERMAQPLGPVICTPDGRMLFFVLPGVAAKVPAVLRRLGWSPTALDLHTKGAGDWVAAPPTRLGTRGAVQWAREPNAANRWLPDVDELLPTLAYACGREAAGRTGATGATGRKTTDPAAPYGPGRPAAGPTGTTDHAATGSPAATGPAAAAPGSPAPGPVPGAASRAHPAPGGPAGAPQHRVAGTAATAARRPPRR</sequence>
<proteinExistence type="predicted"/>
<evidence type="ECO:0000313" key="3">
    <source>
        <dbReference type="EMBL" id="SES27187.1"/>
    </source>
</evidence>
<dbReference type="SMART" id="SM00943">
    <property type="entry name" value="Prim-Pol"/>
    <property type="match status" value="1"/>
</dbReference>
<feature type="compositionally biased region" description="Low complexity" evidence="1">
    <location>
        <begin position="10"/>
        <end position="23"/>
    </location>
</feature>
<evidence type="ECO:0000313" key="4">
    <source>
        <dbReference type="Proteomes" id="UP000182841"/>
    </source>
</evidence>
<feature type="region of interest" description="Disordered" evidence="1">
    <location>
        <begin position="1"/>
        <end position="37"/>
    </location>
</feature>
<feature type="compositionally biased region" description="Low complexity" evidence="1">
    <location>
        <begin position="320"/>
        <end position="331"/>
    </location>
</feature>
<reference evidence="4" key="1">
    <citation type="submission" date="2016-10" db="EMBL/GenBank/DDBJ databases">
        <authorList>
            <person name="Varghese N."/>
            <person name="Submissions S."/>
        </authorList>
    </citation>
    <scope>NUCLEOTIDE SEQUENCE [LARGE SCALE GENOMIC DNA]</scope>
    <source>
        <strain evidence="4">CGMCC 4.6825</strain>
    </source>
</reference>
<dbReference type="Pfam" id="PF09250">
    <property type="entry name" value="Prim-Pol"/>
    <property type="match status" value="1"/>
</dbReference>
<keyword evidence="4" id="KW-1185">Reference proteome</keyword>
<feature type="compositionally biased region" description="Low complexity" evidence="1">
    <location>
        <begin position="296"/>
        <end position="305"/>
    </location>
</feature>
<dbReference type="InterPro" id="IPR015330">
    <property type="entry name" value="DNA_primase/pol_bifunc_N"/>
</dbReference>
<name>A0A1H9W0K0_9ACTN</name>
<accession>A0A1H9W0K0</accession>
<dbReference type="AlphaFoldDB" id="A0A1H9W0K0"/>
<feature type="compositionally biased region" description="Low complexity" evidence="1">
    <location>
        <begin position="237"/>
        <end position="288"/>
    </location>
</feature>
<organism evidence="3 4">
    <name type="scientific">Streptomyces qinglanensis</name>
    <dbReference type="NCBI Taxonomy" id="943816"/>
    <lineage>
        <taxon>Bacteria</taxon>
        <taxon>Bacillati</taxon>
        <taxon>Actinomycetota</taxon>
        <taxon>Actinomycetes</taxon>
        <taxon>Kitasatosporales</taxon>
        <taxon>Streptomycetaceae</taxon>
        <taxon>Streptomyces</taxon>
    </lineage>
</organism>
<feature type="region of interest" description="Disordered" evidence="1">
    <location>
        <begin position="237"/>
        <end position="331"/>
    </location>
</feature>
<protein>
    <submittedName>
        <fullName evidence="3">Bifunctional DNA primase/polymerase, N-terminal</fullName>
    </submittedName>
</protein>